<sequence>MADPDSSNALGPTAREGRLRLRVRRPGGGVVVVQASGSLDAEGERFLTEPMRQRLAGTASKVVLDLSGVSFADSAGVRVLLEAANRAECKGKEFVLVSCPPVDRLLRLLGLTERFVRASSAEAAAAANES</sequence>
<dbReference type="PANTHER" id="PTHR33495:SF2">
    <property type="entry name" value="ANTI-SIGMA FACTOR ANTAGONIST TM_1081-RELATED"/>
    <property type="match status" value="1"/>
</dbReference>
<evidence type="ECO:0000256" key="1">
    <source>
        <dbReference type="ARBA" id="ARBA00009013"/>
    </source>
</evidence>
<dbReference type="InterPro" id="IPR003658">
    <property type="entry name" value="Anti-sigma_ant"/>
</dbReference>
<dbReference type="Gene3D" id="3.30.750.24">
    <property type="entry name" value="STAS domain"/>
    <property type="match status" value="1"/>
</dbReference>
<evidence type="ECO:0000256" key="2">
    <source>
        <dbReference type="RuleBase" id="RU003749"/>
    </source>
</evidence>
<dbReference type="Pfam" id="PF01740">
    <property type="entry name" value="STAS"/>
    <property type="match status" value="1"/>
</dbReference>
<dbReference type="Proteomes" id="UP001596504">
    <property type="component" value="Unassembled WGS sequence"/>
</dbReference>
<evidence type="ECO:0000259" key="3">
    <source>
        <dbReference type="PROSITE" id="PS50801"/>
    </source>
</evidence>
<dbReference type="InterPro" id="IPR036513">
    <property type="entry name" value="STAS_dom_sf"/>
</dbReference>
<keyword evidence="5" id="KW-1185">Reference proteome</keyword>
<feature type="domain" description="STAS" evidence="3">
    <location>
        <begin position="29"/>
        <end position="109"/>
    </location>
</feature>
<dbReference type="PANTHER" id="PTHR33495">
    <property type="entry name" value="ANTI-SIGMA FACTOR ANTAGONIST TM_1081-RELATED-RELATED"/>
    <property type="match status" value="1"/>
</dbReference>
<dbReference type="InterPro" id="IPR002645">
    <property type="entry name" value="STAS_dom"/>
</dbReference>
<proteinExistence type="inferred from homology"/>
<evidence type="ECO:0000313" key="4">
    <source>
        <dbReference type="EMBL" id="MFC7340564.1"/>
    </source>
</evidence>
<reference evidence="5" key="1">
    <citation type="journal article" date="2019" name="Int. J. Syst. Evol. Microbiol.">
        <title>The Global Catalogue of Microorganisms (GCM) 10K type strain sequencing project: providing services to taxonomists for standard genome sequencing and annotation.</title>
        <authorList>
            <consortium name="The Broad Institute Genomics Platform"/>
            <consortium name="The Broad Institute Genome Sequencing Center for Infectious Disease"/>
            <person name="Wu L."/>
            <person name="Ma J."/>
        </authorList>
    </citation>
    <scope>NUCLEOTIDE SEQUENCE [LARGE SCALE GENOMIC DNA]</scope>
    <source>
        <strain evidence="5">WLHS5</strain>
    </source>
</reference>
<dbReference type="CDD" id="cd07043">
    <property type="entry name" value="STAS_anti-anti-sigma_factors"/>
    <property type="match status" value="1"/>
</dbReference>
<dbReference type="NCBIfam" id="TIGR00377">
    <property type="entry name" value="ant_ant_sig"/>
    <property type="match status" value="1"/>
</dbReference>
<dbReference type="RefSeq" id="WP_380664481.1">
    <property type="nucleotide sequence ID" value="NZ_JBHTCJ010000001.1"/>
</dbReference>
<dbReference type="SUPFAM" id="SSF52091">
    <property type="entry name" value="SpoIIaa-like"/>
    <property type="match status" value="1"/>
</dbReference>
<protein>
    <recommendedName>
        <fullName evidence="2">Anti-sigma factor antagonist</fullName>
    </recommendedName>
</protein>
<dbReference type="EMBL" id="JBHTCJ010000001">
    <property type="protein sequence ID" value="MFC7340564.1"/>
    <property type="molecule type" value="Genomic_DNA"/>
</dbReference>
<gene>
    <name evidence="4" type="ORF">ACFQRI_04005</name>
</gene>
<organism evidence="4 5">
    <name type="scientific">Saccharopolyspora griseoalba</name>
    <dbReference type="NCBI Taxonomy" id="1431848"/>
    <lineage>
        <taxon>Bacteria</taxon>
        <taxon>Bacillati</taxon>
        <taxon>Actinomycetota</taxon>
        <taxon>Actinomycetes</taxon>
        <taxon>Pseudonocardiales</taxon>
        <taxon>Pseudonocardiaceae</taxon>
        <taxon>Saccharopolyspora</taxon>
    </lineage>
</organism>
<comment type="caution">
    <text evidence="4">The sequence shown here is derived from an EMBL/GenBank/DDBJ whole genome shotgun (WGS) entry which is preliminary data.</text>
</comment>
<accession>A0ABW2LGS7</accession>
<evidence type="ECO:0000313" key="5">
    <source>
        <dbReference type="Proteomes" id="UP001596504"/>
    </source>
</evidence>
<comment type="similarity">
    <text evidence="1 2">Belongs to the anti-sigma-factor antagonist family.</text>
</comment>
<dbReference type="PROSITE" id="PS50801">
    <property type="entry name" value="STAS"/>
    <property type="match status" value="1"/>
</dbReference>
<name>A0ABW2LGS7_9PSEU</name>